<reference evidence="10" key="1">
    <citation type="submission" date="2023-03" db="EMBL/GenBank/DDBJ databases">
        <title>Mating type loci evolution in Malassezia.</title>
        <authorList>
            <person name="Coelho M.A."/>
        </authorList>
    </citation>
    <scope>NUCLEOTIDE SEQUENCE</scope>
    <source>
        <strain evidence="10">CBS 11721</strain>
    </source>
</reference>
<name>A0AAF0F1C7_9BASI</name>
<dbReference type="InterPro" id="IPR012677">
    <property type="entry name" value="Nucleotide-bd_a/b_plait_sf"/>
</dbReference>
<dbReference type="GO" id="GO:0003723">
    <property type="term" value="F:RNA binding"/>
    <property type="evidence" value="ECO:0007669"/>
    <property type="project" value="UniProtKB-UniRule"/>
</dbReference>
<feature type="zinc finger region" description="C3H1-type" evidence="6">
    <location>
        <begin position="8"/>
        <end position="36"/>
    </location>
</feature>
<accession>A0AAF0F1C7</accession>
<evidence type="ECO:0000256" key="5">
    <source>
        <dbReference type="PROSITE-ProRule" id="PRU00176"/>
    </source>
</evidence>
<dbReference type="GO" id="GO:0089701">
    <property type="term" value="C:U2AF complex"/>
    <property type="evidence" value="ECO:0007669"/>
    <property type="project" value="InterPro"/>
</dbReference>
<evidence type="ECO:0000259" key="9">
    <source>
        <dbReference type="PROSITE" id="PS50103"/>
    </source>
</evidence>
<dbReference type="SMART" id="SM00356">
    <property type="entry name" value="ZnF_C3H1"/>
    <property type="match status" value="2"/>
</dbReference>
<evidence type="ECO:0000256" key="1">
    <source>
        <dbReference type="ARBA" id="ARBA00022723"/>
    </source>
</evidence>
<keyword evidence="2" id="KW-0677">Repeat</keyword>
<dbReference type="InterPro" id="IPR000571">
    <property type="entry name" value="Znf_CCCH"/>
</dbReference>
<keyword evidence="11" id="KW-1185">Reference proteome</keyword>
<dbReference type="FunFam" id="3.30.70.330:FF:000066">
    <property type="entry name" value="Splicing factor u2af 23 kDa subunit"/>
    <property type="match status" value="1"/>
</dbReference>
<feature type="compositionally biased region" description="Low complexity" evidence="7">
    <location>
        <begin position="241"/>
        <end position="261"/>
    </location>
</feature>
<dbReference type="EMBL" id="CP119881">
    <property type="protein sequence ID" value="WFD36458.1"/>
    <property type="molecule type" value="Genomic_DNA"/>
</dbReference>
<feature type="domain" description="C3H1-type" evidence="9">
    <location>
        <begin position="8"/>
        <end position="36"/>
    </location>
</feature>
<proteinExistence type="predicted"/>
<dbReference type="InterPro" id="IPR000504">
    <property type="entry name" value="RRM_dom"/>
</dbReference>
<keyword evidence="1 6" id="KW-0479">Metal-binding</keyword>
<dbReference type="Pfam" id="PF00642">
    <property type="entry name" value="zf-CCCH"/>
    <property type="match status" value="1"/>
</dbReference>
<gene>
    <name evidence="10" type="ORF">MCUN1_003337</name>
</gene>
<evidence type="ECO:0000313" key="11">
    <source>
        <dbReference type="Proteomes" id="UP001219933"/>
    </source>
</evidence>
<evidence type="ECO:0000256" key="6">
    <source>
        <dbReference type="PROSITE-ProRule" id="PRU00723"/>
    </source>
</evidence>
<dbReference type="PROSITE" id="PS50102">
    <property type="entry name" value="RRM"/>
    <property type="match status" value="1"/>
</dbReference>
<feature type="domain" description="C3H1-type" evidence="9">
    <location>
        <begin position="139"/>
        <end position="166"/>
    </location>
</feature>
<feature type="region of interest" description="Disordered" evidence="7">
    <location>
        <begin position="225"/>
        <end position="261"/>
    </location>
</feature>
<evidence type="ECO:0008006" key="12">
    <source>
        <dbReference type="Google" id="ProtNLM"/>
    </source>
</evidence>
<dbReference type="Gene3D" id="3.30.70.330">
    <property type="match status" value="1"/>
</dbReference>
<feature type="domain" description="RRM" evidence="8">
    <location>
        <begin position="40"/>
        <end position="137"/>
    </location>
</feature>
<organism evidence="10 11">
    <name type="scientific">Malassezia cuniculi</name>
    <dbReference type="NCBI Taxonomy" id="948313"/>
    <lineage>
        <taxon>Eukaryota</taxon>
        <taxon>Fungi</taxon>
        <taxon>Dikarya</taxon>
        <taxon>Basidiomycota</taxon>
        <taxon>Ustilaginomycotina</taxon>
        <taxon>Malasseziomycetes</taxon>
        <taxon>Malasseziales</taxon>
        <taxon>Malasseziaceae</taxon>
        <taxon>Malassezia</taxon>
    </lineage>
</organism>
<dbReference type="GO" id="GO:0000398">
    <property type="term" value="P:mRNA splicing, via spliceosome"/>
    <property type="evidence" value="ECO:0007669"/>
    <property type="project" value="InterPro"/>
</dbReference>
<dbReference type="InterPro" id="IPR003954">
    <property type="entry name" value="RRM_euk-type"/>
</dbReference>
<feature type="zinc finger region" description="C3H1-type" evidence="6">
    <location>
        <begin position="139"/>
        <end position="166"/>
    </location>
</feature>
<dbReference type="Proteomes" id="UP001219933">
    <property type="component" value="Chromosome 5"/>
</dbReference>
<dbReference type="InterPro" id="IPR035979">
    <property type="entry name" value="RBD_domain_sf"/>
</dbReference>
<evidence type="ECO:0000259" key="8">
    <source>
        <dbReference type="PROSITE" id="PS50102"/>
    </source>
</evidence>
<keyword evidence="4 6" id="KW-0862">Zinc</keyword>
<dbReference type="SUPFAM" id="SSF54928">
    <property type="entry name" value="RNA-binding domain, RBD"/>
    <property type="match status" value="1"/>
</dbReference>
<evidence type="ECO:0000256" key="7">
    <source>
        <dbReference type="SAM" id="MobiDB-lite"/>
    </source>
</evidence>
<evidence type="ECO:0000313" key="10">
    <source>
        <dbReference type="EMBL" id="WFD36458.1"/>
    </source>
</evidence>
<protein>
    <recommendedName>
        <fullName evidence="12">Splicing factor U2AF 23 kDa subunit</fullName>
    </recommendedName>
</protein>
<dbReference type="GO" id="GO:0008270">
    <property type="term" value="F:zinc ion binding"/>
    <property type="evidence" value="ECO:0007669"/>
    <property type="project" value="UniProtKB-KW"/>
</dbReference>
<sequence length="261" mass="29867">MTGGFASEQDRINCSFYFKIGACRHGDQCSRKHVRPGRSRTILLSNVFQNPRHLNPHAGISEAEVQRQFDDVYEDLFVELSKYGDLVEMHICDNIGEHLIGNVYARYETEEDAQRATDILNNRWYAGRPLFVELSPVTDFREARCRQNESNECNRGGLCNFMHLRHPSPDLMRELDHQLTVENRERRRERRAIEDIRRLGWKERLVAEDPSSGLTKEEVIDRSMGWRRGATGGNWREAPTEPESGSSAEAAAPAAEPAQPA</sequence>
<dbReference type="PROSITE" id="PS50103">
    <property type="entry name" value="ZF_C3H1"/>
    <property type="match status" value="2"/>
</dbReference>
<dbReference type="PRINTS" id="PR01848">
    <property type="entry name" value="U2AUXFACTOR"/>
</dbReference>
<keyword evidence="5" id="KW-0694">RNA-binding</keyword>
<dbReference type="SMART" id="SM00361">
    <property type="entry name" value="RRM_1"/>
    <property type="match status" value="1"/>
</dbReference>
<dbReference type="AlphaFoldDB" id="A0AAF0F1C7"/>
<keyword evidence="3 6" id="KW-0863">Zinc-finger</keyword>
<evidence type="ECO:0000256" key="3">
    <source>
        <dbReference type="ARBA" id="ARBA00022771"/>
    </source>
</evidence>
<dbReference type="InterPro" id="IPR009145">
    <property type="entry name" value="U2AF_small"/>
</dbReference>
<evidence type="ECO:0000256" key="4">
    <source>
        <dbReference type="ARBA" id="ARBA00022833"/>
    </source>
</evidence>
<dbReference type="PANTHER" id="PTHR12620">
    <property type="entry name" value="U2 SNRNP AUXILIARY FACTOR, SMALL SUBUNIT"/>
    <property type="match status" value="1"/>
</dbReference>
<evidence type="ECO:0000256" key="2">
    <source>
        <dbReference type="ARBA" id="ARBA00022737"/>
    </source>
</evidence>